<dbReference type="OrthoDB" id="1903104at2759"/>
<feature type="compositionally biased region" description="Low complexity" evidence="1">
    <location>
        <begin position="239"/>
        <end position="252"/>
    </location>
</feature>
<dbReference type="GeneID" id="117573380"/>
<feature type="compositionally biased region" description="Gly residues" evidence="1">
    <location>
        <begin position="184"/>
        <end position="196"/>
    </location>
</feature>
<evidence type="ECO:0000256" key="1">
    <source>
        <dbReference type="SAM" id="MobiDB-lite"/>
    </source>
</evidence>
<gene>
    <name evidence="4" type="primary">LOC117573380</name>
</gene>
<proteinExistence type="predicted"/>
<feature type="compositionally biased region" description="Basic residues" evidence="1">
    <location>
        <begin position="294"/>
        <end position="305"/>
    </location>
</feature>
<name>A0A6P8X8E3_DROAB</name>
<feature type="compositionally biased region" description="Low complexity" evidence="1">
    <location>
        <begin position="395"/>
        <end position="405"/>
    </location>
</feature>
<dbReference type="Proteomes" id="UP000515160">
    <property type="component" value="Chromosome X"/>
</dbReference>
<dbReference type="InterPro" id="IPR025750">
    <property type="entry name" value="DPF1-3_N"/>
</dbReference>
<feature type="region of interest" description="Disordered" evidence="1">
    <location>
        <begin position="354"/>
        <end position="443"/>
    </location>
</feature>
<feature type="compositionally biased region" description="Basic and acidic residues" evidence="1">
    <location>
        <begin position="277"/>
        <end position="293"/>
    </location>
</feature>
<feature type="region of interest" description="Disordered" evidence="1">
    <location>
        <begin position="274"/>
        <end position="336"/>
    </location>
</feature>
<dbReference type="Pfam" id="PF14051">
    <property type="entry name" value="DPF1-3_N"/>
    <property type="match status" value="1"/>
</dbReference>
<dbReference type="AlphaFoldDB" id="A0A6P8X8E3"/>
<evidence type="ECO:0000313" key="3">
    <source>
        <dbReference type="Proteomes" id="UP000515160"/>
    </source>
</evidence>
<evidence type="ECO:0000313" key="4">
    <source>
        <dbReference type="RefSeq" id="XP_034112436.1"/>
    </source>
</evidence>
<organism evidence="3 4">
    <name type="scientific">Drosophila albomicans</name>
    <name type="common">Fruit fly</name>
    <dbReference type="NCBI Taxonomy" id="7291"/>
    <lineage>
        <taxon>Eukaryota</taxon>
        <taxon>Metazoa</taxon>
        <taxon>Ecdysozoa</taxon>
        <taxon>Arthropoda</taxon>
        <taxon>Hexapoda</taxon>
        <taxon>Insecta</taxon>
        <taxon>Pterygota</taxon>
        <taxon>Neoptera</taxon>
        <taxon>Endopterygota</taxon>
        <taxon>Diptera</taxon>
        <taxon>Brachycera</taxon>
        <taxon>Muscomorpha</taxon>
        <taxon>Ephydroidea</taxon>
        <taxon>Drosophilidae</taxon>
        <taxon>Drosophila</taxon>
    </lineage>
</organism>
<keyword evidence="4" id="KW-0472">Membrane</keyword>
<accession>A0A6P8X8E3</accession>
<keyword evidence="3" id="KW-1185">Reference proteome</keyword>
<sequence>MSSAVNIQIVSMPNLAKIENFLKDVSYRETIEYSANFNTRLCIERRLRLPFLDPQTGVAQNHSQLFMDKRQRMPGFRQGQIYTYPATRWRKSRRQYLSKMYSSTHNNHNHNHHNHNNNNNNRFPERPFQALRKEHEALVASGINIGGVGITGLGIAGSIGSIASGANSSSSTLSLNMLTGGSGGGGAGGGGGGGGTSTTPTVLSTLHSDTTHDFNGAFSMEESCSLGAAGGDTSDSKDSQLQTQQQQQQHHQQSSKDELPKEWFYDEMDMNDVDSLEEPKSPADDEYDYDPRYGNKKRRKRRPGKRAATTHTSGDTSSAGNSSAARRRSAATRTRIATTDAALDASLDAIEAGELGGGSGGGSSAANSGGGGGGGSSGRRSRVAGGTRGRRRANNKAGTMSSGTTSSGGGVGGGAGGGASGMPNSSSNTCDPPSPGLVNEPPSFESAAAAVGVGVSGVAGEDGNAHLRNYRKYL</sequence>
<feature type="region of interest" description="Disordered" evidence="1">
    <location>
        <begin position="184"/>
        <end position="208"/>
    </location>
</feature>
<feature type="compositionally biased region" description="Gly residues" evidence="1">
    <location>
        <begin position="406"/>
        <end position="420"/>
    </location>
</feature>
<protein>
    <submittedName>
        <fullName evidence="4">Uncharacterized transmembrane protein DDB_G0289901 isoform X1</fullName>
    </submittedName>
</protein>
<keyword evidence="4" id="KW-0812">Transmembrane</keyword>
<feature type="compositionally biased region" description="Gly residues" evidence="1">
    <location>
        <begin position="354"/>
        <end position="377"/>
    </location>
</feature>
<feature type="region of interest" description="Disordered" evidence="1">
    <location>
        <begin position="225"/>
        <end position="260"/>
    </location>
</feature>
<evidence type="ECO:0000259" key="2">
    <source>
        <dbReference type="Pfam" id="PF14051"/>
    </source>
</evidence>
<reference evidence="4" key="1">
    <citation type="submission" date="2025-08" db="UniProtKB">
        <authorList>
            <consortium name="RefSeq"/>
        </authorList>
    </citation>
    <scope>IDENTIFICATION</scope>
    <source>
        <strain evidence="4">15112-1751.03</strain>
        <tissue evidence="4">Whole Adult</tissue>
    </source>
</reference>
<dbReference type="RefSeq" id="XP_034112436.1">
    <property type="nucleotide sequence ID" value="XM_034256545.2"/>
</dbReference>
<feature type="domain" description="DPF1-3 N-terminal" evidence="2">
    <location>
        <begin position="24"/>
        <end position="94"/>
    </location>
</feature>